<dbReference type="Proteomes" id="UP000800093">
    <property type="component" value="Unassembled WGS sequence"/>
</dbReference>
<protein>
    <submittedName>
        <fullName evidence="2">Uncharacterized protein</fullName>
    </submittedName>
</protein>
<keyword evidence="1" id="KW-0472">Membrane</keyword>
<sequence>IIGAITIAALVLPQLSRTHWLARAFWISSLMTALLAVYHAGNLVWKVGCLFSGRQVRAWIRRSDKNIFDAIDSNDNVSSILRSLTPTLSSVLTISAPGVLLSAAILFLLLGFGIYLGCIWTRALDADAGYRDSRNVFIVYLVVLVLCYFTYTLWDIIQNYE</sequence>
<dbReference type="AlphaFoldDB" id="A0A9P4JZA0"/>
<keyword evidence="1" id="KW-1133">Transmembrane helix</keyword>
<dbReference type="EMBL" id="ML986856">
    <property type="protein sequence ID" value="KAF2257733.1"/>
    <property type="molecule type" value="Genomic_DNA"/>
</dbReference>
<feature type="transmembrane region" description="Helical" evidence="1">
    <location>
        <begin position="94"/>
        <end position="116"/>
    </location>
</feature>
<proteinExistence type="predicted"/>
<feature type="non-terminal residue" evidence="2">
    <location>
        <position position="1"/>
    </location>
</feature>
<comment type="caution">
    <text evidence="2">The sequence shown here is derived from an EMBL/GenBank/DDBJ whole genome shotgun (WGS) entry which is preliminary data.</text>
</comment>
<gene>
    <name evidence="2" type="ORF">CC78DRAFT_441196</name>
</gene>
<organism evidence="2 3">
    <name type="scientific">Lojkania enalia</name>
    <dbReference type="NCBI Taxonomy" id="147567"/>
    <lineage>
        <taxon>Eukaryota</taxon>
        <taxon>Fungi</taxon>
        <taxon>Dikarya</taxon>
        <taxon>Ascomycota</taxon>
        <taxon>Pezizomycotina</taxon>
        <taxon>Dothideomycetes</taxon>
        <taxon>Pleosporomycetidae</taxon>
        <taxon>Pleosporales</taxon>
        <taxon>Pleosporales incertae sedis</taxon>
        <taxon>Lojkania</taxon>
    </lineage>
</organism>
<reference evidence="3" key="1">
    <citation type="journal article" date="2020" name="Stud. Mycol.">
        <title>101 Dothideomycetes genomes: A test case for predicting lifestyles and emergence of pathogens.</title>
        <authorList>
            <person name="Haridas S."/>
            <person name="Albert R."/>
            <person name="Binder M."/>
            <person name="Bloem J."/>
            <person name="LaButti K."/>
            <person name="Salamov A."/>
            <person name="Andreopoulos B."/>
            <person name="Baker S."/>
            <person name="Barry K."/>
            <person name="Bills G."/>
            <person name="Bluhm B."/>
            <person name="Cannon C."/>
            <person name="Castanera R."/>
            <person name="Culley D."/>
            <person name="Daum C."/>
            <person name="Ezra D."/>
            <person name="Gonzalez J."/>
            <person name="Henrissat B."/>
            <person name="Kuo A."/>
            <person name="Liang C."/>
            <person name="Lipzen A."/>
            <person name="Lutzoni F."/>
            <person name="Magnuson J."/>
            <person name="Mondo S."/>
            <person name="Nolan M."/>
            <person name="Ohm R."/>
            <person name="Pangilinan J."/>
            <person name="Park H.-J."/>
            <person name="Ramirez L."/>
            <person name="Alfaro M."/>
            <person name="Sun H."/>
            <person name="Tritt A."/>
            <person name="Yoshinaga Y."/>
            <person name="Zwiers L.-H."/>
            <person name="Turgeon B."/>
            <person name="Goodwin S."/>
            <person name="Spatafora J."/>
            <person name="Crous P."/>
            <person name="Grigoriev I."/>
        </authorList>
    </citation>
    <scope>NUCLEOTIDE SEQUENCE [LARGE SCALE GENOMIC DNA]</scope>
    <source>
        <strain evidence="3">CBS 304.66</strain>
    </source>
</reference>
<keyword evidence="3" id="KW-1185">Reference proteome</keyword>
<feature type="transmembrane region" description="Helical" evidence="1">
    <location>
        <begin position="20"/>
        <end position="41"/>
    </location>
</feature>
<evidence type="ECO:0000313" key="2">
    <source>
        <dbReference type="EMBL" id="KAF2257733.1"/>
    </source>
</evidence>
<evidence type="ECO:0000256" key="1">
    <source>
        <dbReference type="SAM" id="Phobius"/>
    </source>
</evidence>
<evidence type="ECO:0000313" key="3">
    <source>
        <dbReference type="Proteomes" id="UP000800093"/>
    </source>
</evidence>
<dbReference type="OrthoDB" id="4941332at2759"/>
<keyword evidence="1" id="KW-0812">Transmembrane</keyword>
<accession>A0A9P4JZA0</accession>
<feature type="transmembrane region" description="Helical" evidence="1">
    <location>
        <begin position="137"/>
        <end position="157"/>
    </location>
</feature>
<feature type="non-terminal residue" evidence="2">
    <location>
        <position position="161"/>
    </location>
</feature>
<name>A0A9P4JZA0_9PLEO</name>